<reference evidence="2" key="1">
    <citation type="submission" date="2016-11" db="EMBL/GenBank/DDBJ databases">
        <authorList>
            <person name="Varghese N."/>
            <person name="Submissions S."/>
        </authorList>
    </citation>
    <scope>NUCLEOTIDE SEQUENCE [LARGE SCALE GENOMIC DNA]</scope>
    <source>
        <strain evidence="2">DSM 26349</strain>
    </source>
</reference>
<evidence type="ECO:0000313" key="2">
    <source>
        <dbReference type="Proteomes" id="UP000184172"/>
    </source>
</evidence>
<organism evidence="1 2">
    <name type="scientific">Aequorivita viscosa</name>
    <dbReference type="NCBI Taxonomy" id="797419"/>
    <lineage>
        <taxon>Bacteria</taxon>
        <taxon>Pseudomonadati</taxon>
        <taxon>Bacteroidota</taxon>
        <taxon>Flavobacteriia</taxon>
        <taxon>Flavobacteriales</taxon>
        <taxon>Flavobacteriaceae</taxon>
        <taxon>Aequorivita</taxon>
    </lineage>
</organism>
<dbReference type="AlphaFoldDB" id="A0A1M6P3X1"/>
<evidence type="ECO:0000313" key="1">
    <source>
        <dbReference type="EMBL" id="SHK02593.1"/>
    </source>
</evidence>
<protein>
    <submittedName>
        <fullName evidence="1">Uncharacterized protein</fullName>
    </submittedName>
</protein>
<proteinExistence type="predicted"/>
<dbReference type="EMBL" id="FQYV01000042">
    <property type="protein sequence ID" value="SHK02593.1"/>
    <property type="molecule type" value="Genomic_DNA"/>
</dbReference>
<accession>A0A1M6P3X1</accession>
<keyword evidence="2" id="KW-1185">Reference proteome</keyword>
<dbReference type="Proteomes" id="UP000184172">
    <property type="component" value="Unassembled WGS sequence"/>
</dbReference>
<name>A0A1M6P3X1_9FLAO</name>
<sequence length="51" mass="5952">MVVDFTRKEIINAIKQIDDNPKIKTGRHSSTYDLIYNKKKISSYFGFVISK</sequence>
<gene>
    <name evidence="1" type="ORF">SAMN04487908_1425</name>
</gene>